<proteinExistence type="predicted"/>
<feature type="region of interest" description="Disordered" evidence="5">
    <location>
        <begin position="379"/>
        <end position="498"/>
    </location>
</feature>
<evidence type="ECO:0000256" key="2">
    <source>
        <dbReference type="ARBA" id="ARBA00022771"/>
    </source>
</evidence>
<dbReference type="Pfam" id="PF20826">
    <property type="entry name" value="PHD_5"/>
    <property type="match status" value="1"/>
</dbReference>
<dbReference type="Gene3D" id="3.30.40.10">
    <property type="entry name" value="Zinc/RING finger domain, C3HC4 (zinc finger)"/>
    <property type="match status" value="1"/>
</dbReference>
<dbReference type="GO" id="GO:0006351">
    <property type="term" value="P:DNA-templated transcription"/>
    <property type="evidence" value="ECO:0007669"/>
    <property type="project" value="InterPro"/>
</dbReference>
<feature type="compositionally biased region" description="Polar residues" evidence="5">
    <location>
        <begin position="658"/>
        <end position="668"/>
    </location>
</feature>
<feature type="region of interest" description="Disordered" evidence="5">
    <location>
        <begin position="1"/>
        <end position="97"/>
    </location>
</feature>
<feature type="compositionally biased region" description="Low complexity" evidence="5">
    <location>
        <begin position="46"/>
        <end position="56"/>
    </location>
</feature>
<dbReference type="InterPro" id="IPR012921">
    <property type="entry name" value="SPOC_C"/>
</dbReference>
<feature type="domain" description="PHD-type" evidence="6">
    <location>
        <begin position="83"/>
        <end position="140"/>
    </location>
</feature>
<feature type="compositionally biased region" description="Basic and acidic residues" evidence="5">
    <location>
        <begin position="14"/>
        <end position="24"/>
    </location>
</feature>
<organism evidence="7 8">
    <name type="scientific">Candida parapsilosis</name>
    <name type="common">Yeast</name>
    <dbReference type="NCBI Taxonomy" id="5480"/>
    <lineage>
        <taxon>Eukaryota</taxon>
        <taxon>Fungi</taxon>
        <taxon>Dikarya</taxon>
        <taxon>Ascomycota</taxon>
        <taxon>Saccharomycotina</taxon>
        <taxon>Pichiomycetes</taxon>
        <taxon>Debaryomycetaceae</taxon>
        <taxon>Candida/Lodderomyces clade</taxon>
        <taxon>Candida</taxon>
    </lineage>
</organism>
<keyword evidence="2 4" id="KW-0863">Zinc-finger</keyword>
<gene>
    <name evidence="7" type="ORF">FOB60_002386</name>
</gene>
<evidence type="ECO:0000313" key="7">
    <source>
        <dbReference type="EMBL" id="KAF6057831.1"/>
    </source>
</evidence>
<dbReference type="InterPro" id="IPR013083">
    <property type="entry name" value="Znf_RING/FYVE/PHD"/>
</dbReference>
<feature type="region of interest" description="Disordered" evidence="5">
    <location>
        <begin position="658"/>
        <end position="712"/>
    </location>
</feature>
<dbReference type="SMART" id="SM00249">
    <property type="entry name" value="PHD"/>
    <property type="match status" value="1"/>
</dbReference>
<dbReference type="EMBL" id="JABWAB010000003">
    <property type="protein sequence ID" value="KAF6057831.1"/>
    <property type="molecule type" value="Genomic_DNA"/>
</dbReference>
<reference evidence="7" key="1">
    <citation type="submission" date="2020-03" db="EMBL/GenBank/DDBJ databases">
        <title>FDA dAtabase for Regulatory Grade micrObial Sequences (FDA-ARGOS): Supporting development and validation of Infectious Disease Dx tests.</title>
        <authorList>
            <person name="Campos J."/>
            <person name="Goldberg B."/>
            <person name="Tallon L."/>
            <person name="Sadzewicz L."/>
            <person name="Vavikolanu K."/>
            <person name="Mehta A."/>
            <person name="Aluvathingal J."/>
            <person name="Nadendla S."/>
            <person name="Nandy P."/>
            <person name="Geyer C."/>
            <person name="Yan Y."/>
            <person name="Sichtig H."/>
        </authorList>
    </citation>
    <scope>NUCLEOTIDE SEQUENCE [LARGE SCALE GENOMIC DNA]</scope>
    <source>
        <strain evidence="7">FDAARGOS_652</strain>
    </source>
</reference>
<evidence type="ECO:0000259" key="6">
    <source>
        <dbReference type="PROSITE" id="PS50016"/>
    </source>
</evidence>
<feature type="region of interest" description="Disordered" evidence="5">
    <location>
        <begin position="138"/>
        <end position="191"/>
    </location>
</feature>
<protein>
    <submittedName>
        <fullName evidence="7">PHD-finger family protein</fullName>
    </submittedName>
</protein>
<dbReference type="Pfam" id="PF07744">
    <property type="entry name" value="SPOC"/>
    <property type="match status" value="1"/>
</dbReference>
<sequence>MSRVSARSNKGIHRGREDEYRYEDIDTEVTTEDKQTASSGKETDATTTTTTTTSTTYNDAESRDDPEYVDNGQVDADDADHEEINCGPCGTTTENFDEDTDPYGDMVQCEKCNTWQHIKCMGLKKRSIPDDYICDQCSGNPRPKIKKRNSSTSSAAAKGDPSAKRRKSSTAQNPNGGQSQTQSPTALDGPSRILEALNDPTRISIARAFYNFFKKAYPVKEGETVSDETKDDKATSLALEVEDIIDREFPVKTAKAKYTDESRRVLFVLKKHFTNDIFAGKITLDDVVKKTPQEINEDIARIEQQNKENIKNIVLVEIEQDQIVRRTHKGEIIKENENEIVDQIDDSIATRKVDHRRFSHHDSTAPMKIMHSSIEHTAYNNANPRLGGGDFSSDNEHSDIANAPSDYDSGVESDVGEVDGDKENVDENDSSAKGKPSVNEEANIDNKSTSSLSDAQASETPDEEKLGPILGEKLKKVTGGDRDDSESKEAPPSKQRVWSGSLTFPDFAQFNADATFYSSTDIDSGYEIPLQTAKSIFVEPKYVIQGKLGRDRCDSYLNAIVSTRNLYIVQISPSDDAIDKDRNKRHFDKLYHFLIKENRVGVLSGKPPFVKDSYLMPIDFRDPHLAQVLTNHKRDQHGVEIGLFAVFVVQKNYTPNGSGANSVRSSGNHGDVHRPSYARGGPSYSDVSSTSVPQAPSHNDSNDLHSILNQLH</sequence>
<comment type="caution">
    <text evidence="7">The sequence shown here is derived from an EMBL/GenBank/DDBJ whole genome shotgun (WGS) entry which is preliminary data.</text>
</comment>
<keyword evidence="1" id="KW-0479">Metal-binding</keyword>
<dbReference type="InterPro" id="IPR011011">
    <property type="entry name" value="Znf_FYVE_PHD"/>
</dbReference>
<feature type="compositionally biased region" description="Polar residues" evidence="5">
    <location>
        <begin position="169"/>
        <end position="185"/>
    </location>
</feature>
<evidence type="ECO:0000313" key="8">
    <source>
        <dbReference type="Proteomes" id="UP000590412"/>
    </source>
</evidence>
<evidence type="ECO:0000256" key="4">
    <source>
        <dbReference type="PROSITE-ProRule" id="PRU00146"/>
    </source>
</evidence>
<dbReference type="PROSITE" id="PS01359">
    <property type="entry name" value="ZF_PHD_1"/>
    <property type="match status" value="1"/>
</dbReference>
<evidence type="ECO:0000256" key="5">
    <source>
        <dbReference type="SAM" id="MobiDB-lite"/>
    </source>
</evidence>
<dbReference type="Proteomes" id="UP000590412">
    <property type="component" value="Unassembled WGS sequence"/>
</dbReference>
<dbReference type="AlphaFoldDB" id="A0A8X7TCB2"/>
<feature type="compositionally biased region" description="Acidic residues" evidence="5">
    <location>
        <begin position="409"/>
        <end position="418"/>
    </location>
</feature>
<keyword evidence="3" id="KW-0862">Zinc</keyword>
<name>A0A8X7TCB2_CANPA</name>
<dbReference type="SUPFAM" id="SSF57903">
    <property type="entry name" value="FYVE/PHD zinc finger"/>
    <property type="match status" value="1"/>
</dbReference>
<dbReference type="Gene3D" id="1.10.472.30">
    <property type="entry name" value="Transcription elongation factor S-II, central domain"/>
    <property type="match status" value="1"/>
</dbReference>
<evidence type="ECO:0000256" key="3">
    <source>
        <dbReference type="ARBA" id="ARBA00022833"/>
    </source>
</evidence>
<dbReference type="InterPro" id="IPR036575">
    <property type="entry name" value="TFIIS_cen_dom_sf"/>
</dbReference>
<dbReference type="InterPro" id="IPR019787">
    <property type="entry name" value="Znf_PHD-finger"/>
</dbReference>
<dbReference type="PROSITE" id="PS50016">
    <property type="entry name" value="ZF_PHD_2"/>
    <property type="match status" value="1"/>
</dbReference>
<feature type="compositionally biased region" description="Basic and acidic residues" evidence="5">
    <location>
        <begin position="472"/>
        <end position="491"/>
    </location>
</feature>
<feature type="compositionally biased region" description="Polar residues" evidence="5">
    <location>
        <begin position="445"/>
        <end position="459"/>
    </location>
</feature>
<dbReference type="InterPro" id="IPR001965">
    <property type="entry name" value="Znf_PHD"/>
</dbReference>
<dbReference type="InterPro" id="IPR019786">
    <property type="entry name" value="Zinc_finger_PHD-type_CS"/>
</dbReference>
<feature type="compositionally biased region" description="Polar residues" evidence="5">
    <location>
        <begin position="685"/>
        <end position="699"/>
    </location>
</feature>
<dbReference type="SUPFAM" id="SSF46942">
    <property type="entry name" value="Elongation factor TFIIS domain 2"/>
    <property type="match status" value="1"/>
</dbReference>
<evidence type="ECO:0000256" key="1">
    <source>
        <dbReference type="ARBA" id="ARBA00022723"/>
    </source>
</evidence>
<dbReference type="GO" id="GO:0008270">
    <property type="term" value="F:zinc ion binding"/>
    <property type="evidence" value="ECO:0007669"/>
    <property type="project" value="UniProtKB-KW"/>
</dbReference>
<accession>A0A8X7TCB2</accession>